<evidence type="ECO:0000313" key="2">
    <source>
        <dbReference type="EMBL" id="CRK43601.1"/>
    </source>
</evidence>
<proteinExistence type="predicted"/>
<keyword evidence="3" id="KW-1185">Reference proteome</keyword>
<dbReference type="EMBL" id="CVQH01022396">
    <property type="protein sequence ID" value="CRK32963.1"/>
    <property type="molecule type" value="Genomic_DNA"/>
</dbReference>
<sequence length="15" mass="1731">RPGDHHVPPPGRRRP</sequence>
<gene>
    <name evidence="1" type="ORF">BN1708_019164</name>
    <name evidence="2" type="ORF">BN1723_019247</name>
</gene>
<dbReference type="Proteomes" id="UP000045706">
    <property type="component" value="Unassembled WGS sequence"/>
</dbReference>
<evidence type="ECO:0000313" key="3">
    <source>
        <dbReference type="Proteomes" id="UP000044602"/>
    </source>
</evidence>
<dbReference type="EMBL" id="CVQI01033444">
    <property type="protein sequence ID" value="CRK43601.1"/>
    <property type="molecule type" value="Genomic_DNA"/>
</dbReference>
<organism evidence="1 3">
    <name type="scientific">Verticillium longisporum</name>
    <name type="common">Verticillium dahliae var. longisporum</name>
    <dbReference type="NCBI Taxonomy" id="100787"/>
    <lineage>
        <taxon>Eukaryota</taxon>
        <taxon>Fungi</taxon>
        <taxon>Dikarya</taxon>
        <taxon>Ascomycota</taxon>
        <taxon>Pezizomycotina</taxon>
        <taxon>Sordariomycetes</taxon>
        <taxon>Hypocreomycetidae</taxon>
        <taxon>Glomerellales</taxon>
        <taxon>Plectosphaerellaceae</taxon>
        <taxon>Verticillium</taxon>
    </lineage>
</organism>
<dbReference type="Proteomes" id="UP000044602">
    <property type="component" value="Unassembled WGS sequence"/>
</dbReference>
<feature type="non-terminal residue" evidence="1">
    <location>
        <position position="1"/>
    </location>
</feature>
<evidence type="ECO:0000313" key="1">
    <source>
        <dbReference type="EMBL" id="CRK32963.1"/>
    </source>
</evidence>
<reference evidence="3 4" key="1">
    <citation type="submission" date="2015-05" db="EMBL/GenBank/DDBJ databases">
        <authorList>
            <person name="Fogelqvist Johan"/>
        </authorList>
    </citation>
    <scope>NUCLEOTIDE SEQUENCE [LARGE SCALE GENOMIC DNA]</scope>
    <source>
        <strain evidence="1">VL1</strain>
        <strain evidence="2">VL2</strain>
    </source>
</reference>
<protein>
    <submittedName>
        <fullName evidence="1">Uncharacterized protein</fullName>
    </submittedName>
</protein>
<evidence type="ECO:0000313" key="4">
    <source>
        <dbReference type="Proteomes" id="UP000045706"/>
    </source>
</evidence>
<accession>A0A0G4MFA3</accession>
<name>A0A0G4MFA3_VERLO</name>